<feature type="domain" description="HTH arsR-type" evidence="5">
    <location>
        <begin position="1"/>
        <end position="91"/>
    </location>
</feature>
<dbReference type="RefSeq" id="WP_147164584.1">
    <property type="nucleotide sequence ID" value="NZ_BJZO01000088.1"/>
</dbReference>
<evidence type="ECO:0000256" key="2">
    <source>
        <dbReference type="ARBA" id="ARBA00023015"/>
    </source>
</evidence>
<evidence type="ECO:0000313" key="6">
    <source>
        <dbReference type="EMBL" id="GEO82558.1"/>
    </source>
</evidence>
<keyword evidence="4" id="KW-0804">Transcription</keyword>
<organism evidence="6 7">
    <name type="scientific">Pararhodospirillum oryzae</name>
    <dbReference type="NCBI Taxonomy" id="478448"/>
    <lineage>
        <taxon>Bacteria</taxon>
        <taxon>Pseudomonadati</taxon>
        <taxon>Pseudomonadota</taxon>
        <taxon>Alphaproteobacteria</taxon>
        <taxon>Rhodospirillales</taxon>
        <taxon>Rhodospirillaceae</taxon>
        <taxon>Pararhodospirillum</taxon>
    </lineage>
</organism>
<comment type="caution">
    <text evidence="6">The sequence shown here is derived from an EMBL/GenBank/DDBJ whole genome shotgun (WGS) entry which is preliminary data.</text>
</comment>
<keyword evidence="7" id="KW-1185">Reference proteome</keyword>
<sequence length="147" mass="16046">MLETFEIVARAVADPTRVRLLKLLERGELCVCQITTVLDLAPATVSKHLGTLKGAGLVQQRRDGKWVYYRLAERAFNPYARAFLDLVAGALDDDPTLRDDARVLAEVTATPLAEVCARGRAALNREACVPLACSRTGLHSSTEGERP</sequence>
<dbReference type="SUPFAM" id="SSF46785">
    <property type="entry name" value="Winged helix' DNA-binding domain"/>
    <property type="match status" value="1"/>
</dbReference>
<accession>A0A512HAV1</accession>
<evidence type="ECO:0000313" key="7">
    <source>
        <dbReference type="Proteomes" id="UP000321567"/>
    </source>
</evidence>
<dbReference type="PANTHER" id="PTHR33154:SF18">
    <property type="entry name" value="ARSENICAL RESISTANCE OPERON REPRESSOR"/>
    <property type="match status" value="1"/>
</dbReference>
<evidence type="ECO:0000256" key="4">
    <source>
        <dbReference type="ARBA" id="ARBA00023163"/>
    </source>
</evidence>
<dbReference type="SMART" id="SM00418">
    <property type="entry name" value="HTH_ARSR"/>
    <property type="match status" value="1"/>
</dbReference>
<dbReference type="InterPro" id="IPR051081">
    <property type="entry name" value="HTH_MetalResp_TranReg"/>
</dbReference>
<evidence type="ECO:0000256" key="1">
    <source>
        <dbReference type="ARBA" id="ARBA00022849"/>
    </source>
</evidence>
<dbReference type="Pfam" id="PF01022">
    <property type="entry name" value="HTH_5"/>
    <property type="match status" value="1"/>
</dbReference>
<dbReference type="PANTHER" id="PTHR33154">
    <property type="entry name" value="TRANSCRIPTIONAL REGULATOR, ARSR FAMILY"/>
    <property type="match status" value="1"/>
</dbReference>
<keyword evidence="1" id="KW-0059">Arsenical resistance</keyword>
<dbReference type="Gene3D" id="1.10.10.10">
    <property type="entry name" value="Winged helix-like DNA-binding domain superfamily/Winged helix DNA-binding domain"/>
    <property type="match status" value="1"/>
</dbReference>
<proteinExistence type="predicted"/>
<keyword evidence="3" id="KW-0238">DNA-binding</keyword>
<dbReference type="PROSITE" id="PS50987">
    <property type="entry name" value="HTH_ARSR_2"/>
    <property type="match status" value="1"/>
</dbReference>
<dbReference type="AlphaFoldDB" id="A0A512HAV1"/>
<dbReference type="NCBIfam" id="NF033788">
    <property type="entry name" value="HTH_metalloreg"/>
    <property type="match status" value="1"/>
</dbReference>
<evidence type="ECO:0000256" key="3">
    <source>
        <dbReference type="ARBA" id="ARBA00023125"/>
    </source>
</evidence>
<dbReference type="InterPro" id="IPR011991">
    <property type="entry name" value="ArsR-like_HTH"/>
</dbReference>
<dbReference type="OrthoDB" id="7210994at2"/>
<dbReference type="EMBL" id="BJZO01000088">
    <property type="protein sequence ID" value="GEO82558.1"/>
    <property type="molecule type" value="Genomic_DNA"/>
</dbReference>
<keyword evidence="2" id="KW-0805">Transcription regulation</keyword>
<dbReference type="InterPro" id="IPR001845">
    <property type="entry name" value="HTH_ArsR_DNA-bd_dom"/>
</dbReference>
<dbReference type="GO" id="GO:0003700">
    <property type="term" value="F:DNA-binding transcription factor activity"/>
    <property type="evidence" value="ECO:0007669"/>
    <property type="project" value="InterPro"/>
</dbReference>
<dbReference type="Proteomes" id="UP000321567">
    <property type="component" value="Unassembled WGS sequence"/>
</dbReference>
<dbReference type="InterPro" id="IPR036388">
    <property type="entry name" value="WH-like_DNA-bd_sf"/>
</dbReference>
<dbReference type="PRINTS" id="PR00778">
    <property type="entry name" value="HTHARSR"/>
</dbReference>
<dbReference type="GO" id="GO:0046685">
    <property type="term" value="P:response to arsenic-containing substance"/>
    <property type="evidence" value="ECO:0007669"/>
    <property type="project" value="UniProtKB-KW"/>
</dbReference>
<dbReference type="GO" id="GO:0003677">
    <property type="term" value="F:DNA binding"/>
    <property type="evidence" value="ECO:0007669"/>
    <property type="project" value="UniProtKB-KW"/>
</dbReference>
<dbReference type="InterPro" id="IPR036390">
    <property type="entry name" value="WH_DNA-bd_sf"/>
</dbReference>
<evidence type="ECO:0000259" key="5">
    <source>
        <dbReference type="PROSITE" id="PS50987"/>
    </source>
</evidence>
<dbReference type="CDD" id="cd00090">
    <property type="entry name" value="HTH_ARSR"/>
    <property type="match status" value="1"/>
</dbReference>
<protein>
    <recommendedName>
        <fullName evidence="5">HTH arsR-type domain-containing protein</fullName>
    </recommendedName>
</protein>
<name>A0A512HAV1_9PROT</name>
<reference evidence="6 7" key="1">
    <citation type="submission" date="2019-07" db="EMBL/GenBank/DDBJ databases">
        <title>Whole genome shotgun sequence of Rhodospirillum oryzae NBRC 107573.</title>
        <authorList>
            <person name="Hosoyama A."/>
            <person name="Uohara A."/>
            <person name="Ohji S."/>
            <person name="Ichikawa N."/>
        </authorList>
    </citation>
    <scope>NUCLEOTIDE SEQUENCE [LARGE SCALE GENOMIC DNA]</scope>
    <source>
        <strain evidence="6 7">NBRC 107573</strain>
    </source>
</reference>
<gene>
    <name evidence="6" type="ORF">ROR02_26890</name>
</gene>